<dbReference type="GO" id="GO:0005840">
    <property type="term" value="C:ribosome"/>
    <property type="evidence" value="ECO:0007669"/>
    <property type="project" value="UniProtKB-KW"/>
</dbReference>
<dbReference type="Gene3D" id="3.30.70.600">
    <property type="entry name" value="Ribosomal protein S10 domain"/>
    <property type="match status" value="1"/>
</dbReference>
<evidence type="ECO:0000256" key="4">
    <source>
        <dbReference type="HAMAP-Rule" id="MF_00508"/>
    </source>
</evidence>
<dbReference type="HAMAP" id="MF_00508">
    <property type="entry name" value="Ribosomal_uS10"/>
    <property type="match status" value="1"/>
</dbReference>
<dbReference type="InterPro" id="IPR001848">
    <property type="entry name" value="Ribosomal_uS10"/>
</dbReference>
<dbReference type="GO" id="GO:0006412">
    <property type="term" value="P:translation"/>
    <property type="evidence" value="ECO:0007669"/>
    <property type="project" value="UniProtKB-UniRule"/>
</dbReference>
<keyword evidence="3 4" id="KW-0687">Ribonucleoprotein</keyword>
<proteinExistence type="inferred from homology"/>
<evidence type="ECO:0000256" key="1">
    <source>
        <dbReference type="ARBA" id="ARBA00007102"/>
    </source>
</evidence>
<evidence type="ECO:0000256" key="2">
    <source>
        <dbReference type="ARBA" id="ARBA00022980"/>
    </source>
</evidence>
<sequence>MNKGGNMSKVNIKVKSFDHSLADFGAKKIIELATKSNTKFSGPVPLPTKREVVTILRSVHINKKSREQFESRTFQRLIVFINPSEQTIDKLKRLELPSGVEIQVSQK</sequence>
<dbReference type="InterPro" id="IPR036838">
    <property type="entry name" value="Ribosomal_uS10_dom_sf"/>
</dbReference>
<dbReference type="SUPFAM" id="SSF54999">
    <property type="entry name" value="Ribosomal protein S10"/>
    <property type="match status" value="1"/>
</dbReference>
<dbReference type="EMBL" id="CU179680">
    <property type="protein sequence ID" value="CAL59246.1"/>
    <property type="molecule type" value="Genomic_DNA"/>
</dbReference>
<comment type="similarity">
    <text evidence="1 4">Belongs to the universal ribosomal protein uS10 family.</text>
</comment>
<dbReference type="GO" id="GO:0000049">
    <property type="term" value="F:tRNA binding"/>
    <property type="evidence" value="ECO:0007669"/>
    <property type="project" value="UniProtKB-UniRule"/>
</dbReference>
<comment type="subunit">
    <text evidence="4">Part of the 30S ribosomal subunit.</text>
</comment>
<dbReference type="Proteomes" id="UP000007065">
    <property type="component" value="Chromosome"/>
</dbReference>
<accession>A5IYY7</accession>
<dbReference type="KEGG" id="maa:MAG5470"/>
<organism evidence="6 7">
    <name type="scientific">Mycoplasmopsis agalactiae (strain NCTC 10123 / CIP 59.7 / PG2)</name>
    <name type="common">Mycoplasma agalactiae</name>
    <dbReference type="NCBI Taxonomy" id="347257"/>
    <lineage>
        <taxon>Bacteria</taxon>
        <taxon>Bacillati</taxon>
        <taxon>Mycoplasmatota</taxon>
        <taxon>Mycoplasmoidales</taxon>
        <taxon>Metamycoplasmataceae</taxon>
        <taxon>Mycoplasmopsis</taxon>
    </lineage>
</organism>
<dbReference type="PROSITE" id="PS00361">
    <property type="entry name" value="RIBOSOMAL_S10"/>
    <property type="match status" value="1"/>
</dbReference>
<name>A5IYY7_MYCAP</name>
<dbReference type="FunFam" id="3.30.70.600:FF:000003">
    <property type="entry name" value="30S ribosomal protein S10"/>
    <property type="match status" value="1"/>
</dbReference>
<dbReference type="PANTHER" id="PTHR11700">
    <property type="entry name" value="30S RIBOSOMAL PROTEIN S10 FAMILY MEMBER"/>
    <property type="match status" value="1"/>
</dbReference>
<evidence type="ECO:0000256" key="3">
    <source>
        <dbReference type="ARBA" id="ARBA00023274"/>
    </source>
</evidence>
<dbReference type="PRINTS" id="PR00971">
    <property type="entry name" value="RIBOSOMALS10"/>
</dbReference>
<evidence type="ECO:0000313" key="6">
    <source>
        <dbReference type="EMBL" id="CAL59246.1"/>
    </source>
</evidence>
<dbReference type="GO" id="GO:1990904">
    <property type="term" value="C:ribonucleoprotein complex"/>
    <property type="evidence" value="ECO:0007669"/>
    <property type="project" value="UniProtKB-KW"/>
</dbReference>
<gene>
    <name evidence="4 6" type="primary">rpsJ</name>
    <name evidence="6" type="ordered locus">MAG5470</name>
</gene>
<dbReference type="GO" id="GO:0003735">
    <property type="term" value="F:structural constituent of ribosome"/>
    <property type="evidence" value="ECO:0007669"/>
    <property type="project" value="InterPro"/>
</dbReference>
<dbReference type="InterPro" id="IPR018268">
    <property type="entry name" value="Ribosomal_uS10_CS"/>
</dbReference>
<evidence type="ECO:0000313" key="7">
    <source>
        <dbReference type="Proteomes" id="UP000007065"/>
    </source>
</evidence>
<dbReference type="STRING" id="347257.MAG5470"/>
<comment type="function">
    <text evidence="4">Involved in the binding of tRNA to the ribosomes.</text>
</comment>
<evidence type="ECO:0000259" key="5">
    <source>
        <dbReference type="SMART" id="SM01403"/>
    </source>
</evidence>
<dbReference type="AlphaFoldDB" id="A5IYY7"/>
<keyword evidence="7" id="KW-1185">Reference proteome</keyword>
<dbReference type="InterPro" id="IPR027486">
    <property type="entry name" value="Ribosomal_uS10_dom"/>
</dbReference>
<keyword evidence="2 4" id="KW-0689">Ribosomal protein</keyword>
<dbReference type="NCBIfam" id="TIGR01049">
    <property type="entry name" value="rpsJ_bact"/>
    <property type="match status" value="1"/>
</dbReference>
<dbReference type="NCBIfam" id="NF001861">
    <property type="entry name" value="PRK00596.1"/>
    <property type="match status" value="1"/>
</dbReference>
<dbReference type="SMART" id="SM01403">
    <property type="entry name" value="Ribosomal_S10"/>
    <property type="match status" value="1"/>
</dbReference>
<dbReference type="HOGENOM" id="CLU_122625_1_3_14"/>
<dbReference type="Pfam" id="PF00338">
    <property type="entry name" value="Ribosomal_S10"/>
    <property type="match status" value="1"/>
</dbReference>
<protein>
    <recommendedName>
        <fullName evidence="4">Small ribosomal subunit protein uS10</fullName>
    </recommendedName>
</protein>
<reference evidence="7" key="1">
    <citation type="journal article" date="2007" name="PLoS Genet.">
        <title>Being pathogenic, plastic, and sexual while living with a nearly minimal bacterial genome.</title>
        <authorList>
            <person name="Sirand-Pugnet P."/>
            <person name="Lartigue C."/>
            <person name="Marenda M."/>
            <person name="Jacob D."/>
            <person name="Barre A."/>
            <person name="Barbe V."/>
            <person name="Schenowitz C."/>
            <person name="Mangenot S."/>
            <person name="Couloux A."/>
            <person name="Segurens B."/>
            <person name="de Daruvar A."/>
            <person name="Blanchard A."/>
            <person name="Citti C."/>
        </authorList>
    </citation>
    <scope>NUCLEOTIDE SEQUENCE [LARGE SCALE GENOMIC DNA]</scope>
    <source>
        <strain evidence="7">PG2</strain>
    </source>
</reference>
<feature type="domain" description="Small ribosomal subunit protein uS10" evidence="5">
    <location>
        <begin position="11"/>
        <end position="105"/>
    </location>
</feature>